<sequence length="196" mass="22149">MNNEPIWTKDQITSAEQLRENIDQPHEAIVKKSISVIDETIRDYVSKSSIFFLATSSLERKTDVSPRGDEPGFVKILDEKHLAFPDRPGNRRADSLQNIIENPQVGMIVVIPGSNDVLRINGRAVITRNEEFIASQGWDGKTTGLAVVVEVEECFVHCPRAFKQAGLWSQDQWIPKEEHPNTSEMFKAHLAINGWK</sequence>
<organism evidence="2 3">
    <name type="scientific">Paenibacillus urinalis</name>
    <dbReference type="NCBI Taxonomy" id="521520"/>
    <lineage>
        <taxon>Bacteria</taxon>
        <taxon>Bacillati</taxon>
        <taxon>Bacillota</taxon>
        <taxon>Bacilli</taxon>
        <taxon>Bacillales</taxon>
        <taxon>Paenibacillaceae</taxon>
        <taxon>Paenibacillus</taxon>
    </lineage>
</organism>
<reference evidence="2" key="1">
    <citation type="submission" date="2023-02" db="EMBL/GenBank/DDBJ databases">
        <title>Pathogen: clinical or host-associated sample.</title>
        <authorList>
            <person name="Hergert J."/>
            <person name="Casey R."/>
            <person name="Wagner J."/>
            <person name="Young E.L."/>
            <person name="Oakeson K.F."/>
        </authorList>
    </citation>
    <scope>NUCLEOTIDE SEQUENCE</scope>
    <source>
        <strain evidence="2">2022CK-00830</strain>
    </source>
</reference>
<dbReference type="PANTHER" id="PTHR42815:SF2">
    <property type="entry name" value="FAD-BINDING, PUTATIVE (AFU_ORTHOLOGUE AFUA_6G07600)-RELATED"/>
    <property type="match status" value="1"/>
</dbReference>
<dbReference type="NCBIfam" id="TIGR04025">
    <property type="entry name" value="PPOX_FMN_DR2398"/>
    <property type="match status" value="1"/>
</dbReference>
<evidence type="ECO:0000259" key="1">
    <source>
        <dbReference type="Pfam" id="PF01243"/>
    </source>
</evidence>
<dbReference type="Gene3D" id="2.30.110.10">
    <property type="entry name" value="Electron Transport, Fmn-binding Protein, Chain A"/>
    <property type="match status" value="1"/>
</dbReference>
<dbReference type="Pfam" id="PF01243">
    <property type="entry name" value="PNPOx_N"/>
    <property type="match status" value="1"/>
</dbReference>
<name>A0AAX3N4T4_9BACL</name>
<dbReference type="InterPro" id="IPR024029">
    <property type="entry name" value="Pyridox_Oxase_FMN-dep"/>
</dbReference>
<dbReference type="AlphaFoldDB" id="A0AAX3N4T4"/>
<dbReference type="Proteomes" id="UP001220962">
    <property type="component" value="Chromosome"/>
</dbReference>
<dbReference type="PANTHER" id="PTHR42815">
    <property type="entry name" value="FAD-BINDING, PUTATIVE (AFU_ORTHOLOGUE AFUA_6G07600)-RELATED"/>
    <property type="match status" value="1"/>
</dbReference>
<dbReference type="EMBL" id="CP118101">
    <property type="protein sequence ID" value="WDH84746.1"/>
    <property type="molecule type" value="Genomic_DNA"/>
</dbReference>
<accession>A0AAX3N4T4</accession>
<evidence type="ECO:0000313" key="3">
    <source>
        <dbReference type="Proteomes" id="UP001220962"/>
    </source>
</evidence>
<gene>
    <name evidence="2" type="ORF">PUW23_11250</name>
</gene>
<feature type="domain" description="Pyridoxamine 5'-phosphate oxidase N-terminal" evidence="1">
    <location>
        <begin position="37"/>
        <end position="135"/>
    </location>
</feature>
<dbReference type="RefSeq" id="WP_047914005.1">
    <property type="nucleotide sequence ID" value="NZ_CP118101.1"/>
</dbReference>
<protein>
    <submittedName>
        <fullName evidence="2">Pyridoxamine 5'-phosphate oxidase family protein</fullName>
    </submittedName>
</protein>
<proteinExistence type="predicted"/>
<dbReference type="InterPro" id="IPR011576">
    <property type="entry name" value="Pyridox_Oxase_N"/>
</dbReference>
<dbReference type="InterPro" id="IPR012349">
    <property type="entry name" value="Split_barrel_FMN-bd"/>
</dbReference>
<evidence type="ECO:0000313" key="2">
    <source>
        <dbReference type="EMBL" id="WDH84746.1"/>
    </source>
</evidence>
<dbReference type="SUPFAM" id="SSF50475">
    <property type="entry name" value="FMN-binding split barrel"/>
    <property type="match status" value="1"/>
</dbReference>